<sequence>MHKKDTEKRLACFVVVLALVLFGKPVSTFAFIDNGYYISVHKCRKLLKESKQALLVDVREKKQFESYRIPGSIHVPLHFIKARSFLKGKPVVLVNEGYRSEYLESLAGELNSEGFQLQILSGGLNAWNRSGGKLSGNLYEAKQANRISPQECFLKQTSTNHLVVDASPDPVPESLTLMPGMVQVACSDAKDGASELVKAILTRNSVAPFAVLITTKDGKGYEKLEKTLLSEGITNMFFLDGGLDRYRRFTDEVAVMKNPSVKTVAGGGCRTCPGFAHEDSITTDHQ</sequence>
<dbReference type="InterPro" id="IPR050229">
    <property type="entry name" value="GlpE_sulfurtransferase"/>
</dbReference>
<accession>A0A1G5JCF5</accession>
<dbReference type="InterPro" id="IPR036873">
    <property type="entry name" value="Rhodanese-like_dom_sf"/>
</dbReference>
<dbReference type="PANTHER" id="PTHR43031:SF1">
    <property type="entry name" value="PYRIDINE NUCLEOTIDE-DISULPHIDE OXIDOREDUCTASE"/>
    <property type="match status" value="1"/>
</dbReference>
<organism evidence="2 3">
    <name type="scientific">Desulfoluna spongiiphila</name>
    <dbReference type="NCBI Taxonomy" id="419481"/>
    <lineage>
        <taxon>Bacteria</taxon>
        <taxon>Pseudomonadati</taxon>
        <taxon>Thermodesulfobacteriota</taxon>
        <taxon>Desulfobacteria</taxon>
        <taxon>Desulfobacterales</taxon>
        <taxon>Desulfolunaceae</taxon>
        <taxon>Desulfoluna</taxon>
    </lineage>
</organism>
<feature type="domain" description="Rhodanese" evidence="1">
    <location>
        <begin position="226"/>
        <end position="255"/>
    </location>
</feature>
<dbReference type="EMBL" id="FMUX01000027">
    <property type="protein sequence ID" value="SCY85571.1"/>
    <property type="molecule type" value="Genomic_DNA"/>
</dbReference>
<dbReference type="SMART" id="SM00450">
    <property type="entry name" value="RHOD"/>
    <property type="match status" value="1"/>
</dbReference>
<dbReference type="GO" id="GO:0016740">
    <property type="term" value="F:transferase activity"/>
    <property type="evidence" value="ECO:0007669"/>
    <property type="project" value="UniProtKB-KW"/>
</dbReference>
<keyword evidence="2" id="KW-0808">Transferase</keyword>
<dbReference type="InterPro" id="IPR001763">
    <property type="entry name" value="Rhodanese-like_dom"/>
</dbReference>
<dbReference type="SUPFAM" id="SSF52821">
    <property type="entry name" value="Rhodanese/Cell cycle control phosphatase"/>
    <property type="match status" value="1"/>
</dbReference>
<dbReference type="PROSITE" id="PS50206">
    <property type="entry name" value="RHODANESE_3"/>
    <property type="match status" value="2"/>
</dbReference>
<dbReference type="PANTHER" id="PTHR43031">
    <property type="entry name" value="FAD-DEPENDENT OXIDOREDUCTASE"/>
    <property type="match status" value="1"/>
</dbReference>
<evidence type="ECO:0000259" key="1">
    <source>
        <dbReference type="PROSITE" id="PS50206"/>
    </source>
</evidence>
<dbReference type="AlphaFoldDB" id="A0A1G5JCF5"/>
<evidence type="ECO:0000313" key="2">
    <source>
        <dbReference type="EMBL" id="SCY85571.1"/>
    </source>
</evidence>
<dbReference type="Proteomes" id="UP000198870">
    <property type="component" value="Unassembled WGS sequence"/>
</dbReference>
<dbReference type="Gene3D" id="3.40.250.10">
    <property type="entry name" value="Rhodanese-like domain"/>
    <property type="match status" value="1"/>
</dbReference>
<name>A0A1G5JCF5_9BACT</name>
<evidence type="ECO:0000313" key="3">
    <source>
        <dbReference type="Proteomes" id="UP000198870"/>
    </source>
</evidence>
<reference evidence="2 3" key="1">
    <citation type="submission" date="2016-10" db="EMBL/GenBank/DDBJ databases">
        <authorList>
            <person name="de Groot N.N."/>
        </authorList>
    </citation>
    <scope>NUCLEOTIDE SEQUENCE [LARGE SCALE GENOMIC DNA]</scope>
    <source>
        <strain evidence="2 3">AA1</strain>
    </source>
</reference>
<dbReference type="STRING" id="419481.SAMN05216233_12743"/>
<feature type="domain" description="Rhodanese" evidence="1">
    <location>
        <begin position="49"/>
        <end position="136"/>
    </location>
</feature>
<proteinExistence type="predicted"/>
<dbReference type="CDD" id="cd00158">
    <property type="entry name" value="RHOD"/>
    <property type="match status" value="1"/>
</dbReference>
<dbReference type="RefSeq" id="WP_302846804.1">
    <property type="nucleotide sequence ID" value="NZ_FMUX01000027.1"/>
</dbReference>
<keyword evidence="3" id="KW-1185">Reference proteome</keyword>
<dbReference type="Pfam" id="PF00581">
    <property type="entry name" value="Rhodanese"/>
    <property type="match status" value="1"/>
</dbReference>
<protein>
    <submittedName>
        <fullName evidence="2">Rhodanese-related sulfurtransferase</fullName>
    </submittedName>
</protein>
<gene>
    <name evidence="2" type="ORF">SAMN05216233_12743</name>
</gene>